<organism evidence="2 3">
    <name type="scientific">Spirosoma rhododendri</name>
    <dbReference type="NCBI Taxonomy" id="2728024"/>
    <lineage>
        <taxon>Bacteria</taxon>
        <taxon>Pseudomonadati</taxon>
        <taxon>Bacteroidota</taxon>
        <taxon>Cytophagia</taxon>
        <taxon>Cytophagales</taxon>
        <taxon>Cytophagaceae</taxon>
        <taxon>Spirosoma</taxon>
    </lineage>
</organism>
<feature type="domain" description="N-acetyltransferase" evidence="1">
    <location>
        <begin position="6"/>
        <end position="137"/>
    </location>
</feature>
<keyword evidence="3" id="KW-1185">Reference proteome</keyword>
<reference evidence="2 3" key="1">
    <citation type="submission" date="2020-04" db="EMBL/GenBank/DDBJ databases">
        <title>Genome sequencing of novel species.</title>
        <authorList>
            <person name="Heo J."/>
            <person name="Kim S.-J."/>
            <person name="Kim J.-S."/>
            <person name="Hong S.-B."/>
            <person name="Kwon S.-W."/>
        </authorList>
    </citation>
    <scope>NUCLEOTIDE SEQUENCE [LARGE SCALE GENOMIC DNA]</scope>
    <source>
        <strain evidence="2 3">CJU-R4</strain>
    </source>
</reference>
<dbReference type="AlphaFoldDB" id="A0A7L5DHY4"/>
<sequence>MTDDYIISTDKSRLDLNLVHQFLSQESYWAKNMPMELVRKAVDNSLCFGVYLADQQVGFARVITDYTTFAYLSDVFVVKEHRGKGLSKRLVQYIVDYPDLQGLRRWTLVTVDAHTLYEQFGFTFPDDPKLYMQRKLIDSY</sequence>
<dbReference type="PANTHER" id="PTHR43233">
    <property type="entry name" value="FAMILY N-ACETYLTRANSFERASE, PUTATIVE (AFU_ORTHOLOGUE AFUA_6G03350)-RELATED"/>
    <property type="match status" value="1"/>
</dbReference>
<dbReference type="Proteomes" id="UP000501128">
    <property type="component" value="Chromosome"/>
</dbReference>
<dbReference type="InterPro" id="IPR016181">
    <property type="entry name" value="Acyl_CoA_acyltransferase"/>
</dbReference>
<keyword evidence="2" id="KW-0808">Transferase</keyword>
<dbReference type="InterPro" id="IPR000182">
    <property type="entry name" value="GNAT_dom"/>
</dbReference>
<name>A0A7L5DHY4_9BACT</name>
<dbReference type="RefSeq" id="WP_169549873.1">
    <property type="nucleotide sequence ID" value="NZ_CP051677.1"/>
</dbReference>
<dbReference type="Pfam" id="PF00583">
    <property type="entry name" value="Acetyltransf_1"/>
    <property type="match status" value="1"/>
</dbReference>
<dbReference type="SUPFAM" id="SSF55729">
    <property type="entry name" value="Acyl-CoA N-acyltransferases (Nat)"/>
    <property type="match status" value="1"/>
</dbReference>
<dbReference type="CDD" id="cd04301">
    <property type="entry name" value="NAT_SF"/>
    <property type="match status" value="1"/>
</dbReference>
<dbReference type="EMBL" id="CP051677">
    <property type="protein sequence ID" value="QJD77929.1"/>
    <property type="molecule type" value="Genomic_DNA"/>
</dbReference>
<dbReference type="PROSITE" id="PS51186">
    <property type="entry name" value="GNAT"/>
    <property type="match status" value="1"/>
</dbReference>
<dbReference type="PANTHER" id="PTHR43233:SF1">
    <property type="entry name" value="FAMILY N-ACETYLTRANSFERASE, PUTATIVE (AFU_ORTHOLOGUE AFUA_6G03350)-RELATED"/>
    <property type="match status" value="1"/>
</dbReference>
<evidence type="ECO:0000313" key="2">
    <source>
        <dbReference type="EMBL" id="QJD77929.1"/>
    </source>
</evidence>
<protein>
    <submittedName>
        <fullName evidence="2">GNAT family N-acetyltransferase</fullName>
    </submittedName>
</protein>
<dbReference type="InterPro" id="IPR053144">
    <property type="entry name" value="Acetyltransferase_Butenolide"/>
</dbReference>
<dbReference type="KEGG" id="srho:HH216_05440"/>
<evidence type="ECO:0000313" key="3">
    <source>
        <dbReference type="Proteomes" id="UP000501128"/>
    </source>
</evidence>
<proteinExistence type="predicted"/>
<accession>A0A7L5DHY4</accession>
<dbReference type="Gene3D" id="3.40.630.30">
    <property type="match status" value="1"/>
</dbReference>
<evidence type="ECO:0000259" key="1">
    <source>
        <dbReference type="PROSITE" id="PS51186"/>
    </source>
</evidence>
<gene>
    <name evidence="2" type="ORF">HH216_05440</name>
</gene>
<dbReference type="GO" id="GO:0016747">
    <property type="term" value="F:acyltransferase activity, transferring groups other than amino-acyl groups"/>
    <property type="evidence" value="ECO:0007669"/>
    <property type="project" value="InterPro"/>
</dbReference>